<evidence type="ECO:0000313" key="6">
    <source>
        <dbReference type="Proteomes" id="UP000002748"/>
    </source>
</evidence>
<evidence type="ECO:0000256" key="3">
    <source>
        <dbReference type="ARBA" id="ARBA00023002"/>
    </source>
</evidence>
<dbReference type="OrthoDB" id="74360at2759"/>
<dbReference type="GO" id="GO:0004499">
    <property type="term" value="F:N,N-dimethylaniline monooxygenase activity"/>
    <property type="evidence" value="ECO:0007669"/>
    <property type="project" value="InterPro"/>
</dbReference>
<dbReference type="RefSeq" id="XP_014177977.1">
    <property type="nucleotide sequence ID" value="XM_014322502.1"/>
</dbReference>
<gene>
    <name evidence="5" type="ORF">A1Q1_04125</name>
</gene>
<dbReference type="Gene3D" id="3.50.50.60">
    <property type="entry name" value="FAD/NAD(P)-binding domain"/>
    <property type="match status" value="1"/>
</dbReference>
<dbReference type="PANTHER" id="PTHR43539">
    <property type="entry name" value="FLAVIN-BINDING MONOOXYGENASE-LIKE PROTEIN (AFU_ORTHOLOGUE AFUA_4G09220)"/>
    <property type="match status" value="1"/>
</dbReference>
<feature type="compositionally biased region" description="Basic and acidic residues" evidence="4">
    <location>
        <begin position="633"/>
        <end position="642"/>
    </location>
</feature>
<keyword evidence="2" id="KW-0274">FAD</keyword>
<dbReference type="InterPro" id="IPR020946">
    <property type="entry name" value="Flavin_mOase-like"/>
</dbReference>
<dbReference type="VEuPathDB" id="FungiDB:A1Q1_04125"/>
<dbReference type="HOGENOM" id="CLU_015676_1_0_1"/>
<dbReference type="GeneID" id="25987638"/>
<dbReference type="KEGG" id="tasa:A1Q1_04125"/>
<evidence type="ECO:0000313" key="5">
    <source>
        <dbReference type="EMBL" id="EJT47132.1"/>
    </source>
</evidence>
<sequence length="661" mass="72296">MTVTTSPDTSNTAHIVLPTTTAGFALPKDVDAAAVASALVEKLGTALSSSDGRALADLLLPTGYWRDVLAFTRDYRCFSRPAITTVFGDIVPEQQIRNVKVSDLPPPEVQTPYPDLGWVKVHFTFDAVVGRCGGVARLVLDNGEWKVWTLFTTIDEMAGHIQKFGYHRPYGEHNAMEPHDEKRAREREFADHDPDVLIRHNGLALAAQMKAYGLHPLIVDRQSRIGDNWRKRYASLSLHDLLHGNHLPFMPFPTNWPLFIPAGKVANWLESYAEAMDLDIWLESTVDGSKSRCDEATKSWTMSVLRTVDGQIIERTINVSHVVLATGLIGGKAYMPPLLPGQADWEGEIKHTSQHAGGKGLDGKRVLVIGSSTSAHDVSVDLVKHHAEVTMLQRSPTFVMSFKSGLPILSGGGLYSQAMAERFPVEVADRIADGFPRLVTRALAKRGTAYLEQADAELLSGLKKAGFKTWSGPDGTGFMTLAQEKGGGFYFTSPGGGSDLIIRGAISVRSGEVSAFLPDKRVRFSDGSEDQFDLVLFATGYTGFKETVTETLGPKAAEKLGNVWGLDAEGEMQGIARYAGIPHVYLAVGNFMSSRSMSKNIAMQIVGQRDETWGEPYKPRDYAEPTLHMKSAKTQDDKERPPPEVSRSAKPLSRAMDLGTA</sequence>
<keyword evidence="1" id="KW-0285">Flavoprotein</keyword>
<keyword evidence="3" id="KW-0560">Oxidoreductase</keyword>
<comment type="caution">
    <text evidence="5">The sequence shown here is derived from an EMBL/GenBank/DDBJ whole genome shotgun (WGS) entry which is preliminary data.</text>
</comment>
<proteinExistence type="predicted"/>
<protein>
    <recommendedName>
        <fullName evidence="7">Monooxygenase</fullName>
    </recommendedName>
</protein>
<evidence type="ECO:0000256" key="2">
    <source>
        <dbReference type="ARBA" id="ARBA00022827"/>
    </source>
</evidence>
<feature type="compositionally biased region" description="Basic and acidic residues" evidence="4">
    <location>
        <begin position="612"/>
        <end position="623"/>
    </location>
</feature>
<feature type="region of interest" description="Disordered" evidence="4">
    <location>
        <begin position="612"/>
        <end position="661"/>
    </location>
</feature>
<evidence type="ECO:0000256" key="4">
    <source>
        <dbReference type="SAM" id="MobiDB-lite"/>
    </source>
</evidence>
<reference evidence="5 6" key="1">
    <citation type="journal article" date="2012" name="Eukaryot. Cell">
        <title>Draft genome sequence of CBS 2479, the standard type strain of Trichosporon asahii.</title>
        <authorList>
            <person name="Yang R.Y."/>
            <person name="Li H.T."/>
            <person name="Zhu H."/>
            <person name="Zhou G.P."/>
            <person name="Wang M."/>
            <person name="Wang L."/>
        </authorList>
    </citation>
    <scope>NUCLEOTIDE SEQUENCE [LARGE SCALE GENOMIC DNA]</scope>
    <source>
        <strain evidence="6">ATCC 90039 / CBS 2479 / JCM 2466 / KCTC 7840 / NCYC 2677 / UAMH 7654</strain>
    </source>
</reference>
<name>J6EWE7_TRIAS</name>
<dbReference type="Pfam" id="PF00743">
    <property type="entry name" value="FMO-like"/>
    <property type="match status" value="1"/>
</dbReference>
<dbReference type="Proteomes" id="UP000002748">
    <property type="component" value="Unassembled WGS sequence"/>
</dbReference>
<dbReference type="EMBL" id="ALBS01000262">
    <property type="protein sequence ID" value="EJT47132.1"/>
    <property type="molecule type" value="Genomic_DNA"/>
</dbReference>
<accession>J6EWE7</accession>
<dbReference type="GO" id="GO:0050660">
    <property type="term" value="F:flavin adenine dinucleotide binding"/>
    <property type="evidence" value="ECO:0007669"/>
    <property type="project" value="InterPro"/>
</dbReference>
<dbReference type="InterPro" id="IPR050982">
    <property type="entry name" value="Auxin_biosynth/cation_transpt"/>
</dbReference>
<dbReference type="GO" id="GO:0050661">
    <property type="term" value="F:NADP binding"/>
    <property type="evidence" value="ECO:0007669"/>
    <property type="project" value="InterPro"/>
</dbReference>
<dbReference type="AlphaFoldDB" id="J6EWE7"/>
<organism evidence="5 6">
    <name type="scientific">Trichosporon asahii var. asahii (strain ATCC 90039 / CBS 2479 / JCM 2466 / KCTC 7840 / NBRC 103889/ NCYC 2677 / UAMH 7654)</name>
    <name type="common">Yeast</name>
    <dbReference type="NCBI Taxonomy" id="1186058"/>
    <lineage>
        <taxon>Eukaryota</taxon>
        <taxon>Fungi</taxon>
        <taxon>Dikarya</taxon>
        <taxon>Basidiomycota</taxon>
        <taxon>Agaricomycotina</taxon>
        <taxon>Tremellomycetes</taxon>
        <taxon>Trichosporonales</taxon>
        <taxon>Trichosporonaceae</taxon>
        <taxon>Trichosporon</taxon>
    </lineage>
</organism>
<dbReference type="PANTHER" id="PTHR43539:SF68">
    <property type="entry name" value="FLAVIN-BINDING MONOOXYGENASE-LIKE PROTEIN (AFU_ORTHOLOGUE AFUA_4G09220)"/>
    <property type="match status" value="1"/>
</dbReference>
<evidence type="ECO:0008006" key="7">
    <source>
        <dbReference type="Google" id="ProtNLM"/>
    </source>
</evidence>
<evidence type="ECO:0000256" key="1">
    <source>
        <dbReference type="ARBA" id="ARBA00022630"/>
    </source>
</evidence>
<dbReference type="SUPFAM" id="SSF51905">
    <property type="entry name" value="FAD/NAD(P)-binding domain"/>
    <property type="match status" value="2"/>
</dbReference>
<dbReference type="InterPro" id="IPR036188">
    <property type="entry name" value="FAD/NAD-bd_sf"/>
</dbReference>